<dbReference type="EMBL" id="OW152814">
    <property type="protein sequence ID" value="CAH2050492.1"/>
    <property type="molecule type" value="Genomic_DNA"/>
</dbReference>
<proteinExistence type="predicted"/>
<sequence>MPSTRASRCVLKRFRSFWAYAGYRAERALEARAFVPLGCQFEPSGRLKRTSSWKTQPRQVYSLRRTL</sequence>
<feature type="non-terminal residue" evidence="1">
    <location>
        <position position="67"/>
    </location>
</feature>
<reference evidence="1" key="1">
    <citation type="submission" date="2022-03" db="EMBL/GenBank/DDBJ databases">
        <authorList>
            <person name="Martin H S."/>
        </authorList>
    </citation>
    <scope>NUCLEOTIDE SEQUENCE</scope>
</reference>
<evidence type="ECO:0000313" key="2">
    <source>
        <dbReference type="Proteomes" id="UP000837857"/>
    </source>
</evidence>
<dbReference type="Proteomes" id="UP000837857">
    <property type="component" value="Chromosome 2"/>
</dbReference>
<gene>
    <name evidence="1" type="ORF">IPOD504_LOCUS7494</name>
</gene>
<accession>A0ABN8IC48</accession>
<organism evidence="1 2">
    <name type="scientific">Iphiclides podalirius</name>
    <name type="common">scarce swallowtail</name>
    <dbReference type="NCBI Taxonomy" id="110791"/>
    <lineage>
        <taxon>Eukaryota</taxon>
        <taxon>Metazoa</taxon>
        <taxon>Ecdysozoa</taxon>
        <taxon>Arthropoda</taxon>
        <taxon>Hexapoda</taxon>
        <taxon>Insecta</taxon>
        <taxon>Pterygota</taxon>
        <taxon>Neoptera</taxon>
        <taxon>Endopterygota</taxon>
        <taxon>Lepidoptera</taxon>
        <taxon>Glossata</taxon>
        <taxon>Ditrysia</taxon>
        <taxon>Papilionoidea</taxon>
        <taxon>Papilionidae</taxon>
        <taxon>Papilioninae</taxon>
        <taxon>Iphiclides</taxon>
    </lineage>
</organism>
<name>A0ABN8IC48_9NEOP</name>
<protein>
    <submittedName>
        <fullName evidence="1">Uncharacterized protein</fullName>
    </submittedName>
</protein>
<evidence type="ECO:0000313" key="1">
    <source>
        <dbReference type="EMBL" id="CAH2050492.1"/>
    </source>
</evidence>
<keyword evidence="2" id="KW-1185">Reference proteome</keyword>